<sequence>MPNAVNRRLSAEVLQADLDCITALKVIEGYAPSNPADTLAALTDLQTRVAAAEEREFHLANSYAAARDETLALQNERHDRVKSVKNQVRAQFGNDSNEVASIGLKKASERKPPKRQSKPDGNGA</sequence>
<dbReference type="OrthoDB" id="531848at2"/>
<gene>
    <name evidence="2" type="ORF">ZRA01_00470</name>
</gene>
<name>A0A4Y4CR92_ZOORA</name>
<keyword evidence="3" id="KW-1185">Reference proteome</keyword>
<protein>
    <submittedName>
        <fullName evidence="2">Uncharacterized protein</fullName>
    </submittedName>
</protein>
<reference evidence="2 3" key="1">
    <citation type="submission" date="2019-06" db="EMBL/GenBank/DDBJ databases">
        <title>Whole genome shotgun sequence of Zoogloea ramigera NBRC 15342.</title>
        <authorList>
            <person name="Hosoyama A."/>
            <person name="Uohara A."/>
            <person name="Ohji S."/>
            <person name="Ichikawa N."/>
        </authorList>
    </citation>
    <scope>NUCLEOTIDE SEQUENCE [LARGE SCALE GENOMIC DNA]</scope>
    <source>
        <strain evidence="2 3">NBRC 15342</strain>
    </source>
</reference>
<dbReference type="AlphaFoldDB" id="A0A4Y4CR92"/>
<evidence type="ECO:0000313" key="2">
    <source>
        <dbReference type="EMBL" id="GEC93974.1"/>
    </source>
</evidence>
<comment type="caution">
    <text evidence="2">The sequence shown here is derived from an EMBL/GenBank/DDBJ whole genome shotgun (WGS) entry which is preliminary data.</text>
</comment>
<dbReference type="EMBL" id="BJNV01000002">
    <property type="protein sequence ID" value="GEC93974.1"/>
    <property type="molecule type" value="Genomic_DNA"/>
</dbReference>
<organism evidence="2 3">
    <name type="scientific">Zoogloea ramigera</name>
    <dbReference type="NCBI Taxonomy" id="350"/>
    <lineage>
        <taxon>Bacteria</taxon>
        <taxon>Pseudomonadati</taxon>
        <taxon>Pseudomonadota</taxon>
        <taxon>Betaproteobacteria</taxon>
        <taxon>Rhodocyclales</taxon>
        <taxon>Zoogloeaceae</taxon>
        <taxon>Zoogloea</taxon>
    </lineage>
</organism>
<evidence type="ECO:0000256" key="1">
    <source>
        <dbReference type="SAM" id="MobiDB-lite"/>
    </source>
</evidence>
<dbReference type="RefSeq" id="WP_141348739.1">
    <property type="nucleotide sequence ID" value="NZ_BJNV01000002.1"/>
</dbReference>
<feature type="compositionally biased region" description="Polar residues" evidence="1">
    <location>
        <begin position="87"/>
        <end position="99"/>
    </location>
</feature>
<dbReference type="Proteomes" id="UP000318422">
    <property type="component" value="Unassembled WGS sequence"/>
</dbReference>
<proteinExistence type="predicted"/>
<accession>A0A4Y4CR92</accession>
<evidence type="ECO:0000313" key="3">
    <source>
        <dbReference type="Proteomes" id="UP000318422"/>
    </source>
</evidence>
<feature type="region of interest" description="Disordered" evidence="1">
    <location>
        <begin position="87"/>
        <end position="124"/>
    </location>
</feature>